<comment type="caution">
    <text evidence="2">The sequence shown here is derived from an EMBL/GenBank/DDBJ whole genome shotgun (WGS) entry which is preliminary data.</text>
</comment>
<gene>
    <name evidence="2" type="ORF">Q5P01_023871</name>
</gene>
<accession>A0AA88J2Z6</accession>
<dbReference type="AlphaFoldDB" id="A0AA88J2Z6"/>
<keyword evidence="1" id="KW-0812">Transmembrane</keyword>
<sequence>MAVESVLESQKPTGSPDDWVQWFAYRLRQEPWALGGAVVIAVFVLGTLSLVVFALLFGCCCSQGKQTQKKMKSSQDGVI</sequence>
<evidence type="ECO:0000313" key="3">
    <source>
        <dbReference type="Proteomes" id="UP001187415"/>
    </source>
</evidence>
<name>A0AA88J2Z6_CHASR</name>
<dbReference type="Proteomes" id="UP001187415">
    <property type="component" value="Unassembled WGS sequence"/>
</dbReference>
<proteinExistence type="predicted"/>
<dbReference type="EMBL" id="JAUPFM010000019">
    <property type="protein sequence ID" value="KAK2820912.1"/>
    <property type="molecule type" value="Genomic_DNA"/>
</dbReference>
<feature type="transmembrane region" description="Helical" evidence="1">
    <location>
        <begin position="32"/>
        <end position="61"/>
    </location>
</feature>
<evidence type="ECO:0000256" key="1">
    <source>
        <dbReference type="SAM" id="Phobius"/>
    </source>
</evidence>
<organism evidence="2 3">
    <name type="scientific">Channa striata</name>
    <name type="common">Snakehead murrel</name>
    <name type="synonym">Ophicephalus striatus</name>
    <dbReference type="NCBI Taxonomy" id="64152"/>
    <lineage>
        <taxon>Eukaryota</taxon>
        <taxon>Metazoa</taxon>
        <taxon>Chordata</taxon>
        <taxon>Craniata</taxon>
        <taxon>Vertebrata</taxon>
        <taxon>Euteleostomi</taxon>
        <taxon>Actinopterygii</taxon>
        <taxon>Neopterygii</taxon>
        <taxon>Teleostei</taxon>
        <taxon>Neoteleostei</taxon>
        <taxon>Acanthomorphata</taxon>
        <taxon>Anabantaria</taxon>
        <taxon>Anabantiformes</taxon>
        <taxon>Channoidei</taxon>
        <taxon>Channidae</taxon>
        <taxon>Channa</taxon>
    </lineage>
</organism>
<keyword evidence="1" id="KW-0472">Membrane</keyword>
<keyword evidence="3" id="KW-1185">Reference proteome</keyword>
<keyword evidence="1" id="KW-1133">Transmembrane helix</keyword>
<reference evidence="2" key="1">
    <citation type="submission" date="2023-07" db="EMBL/GenBank/DDBJ databases">
        <title>Chromosome-level Genome Assembly of Striped Snakehead (Channa striata).</title>
        <authorList>
            <person name="Liu H."/>
        </authorList>
    </citation>
    <scope>NUCLEOTIDE SEQUENCE</scope>
    <source>
        <strain evidence="2">Gz</strain>
        <tissue evidence="2">Muscle</tissue>
    </source>
</reference>
<protein>
    <submittedName>
        <fullName evidence="2">Uncharacterized protein</fullName>
    </submittedName>
</protein>
<evidence type="ECO:0000313" key="2">
    <source>
        <dbReference type="EMBL" id="KAK2820912.1"/>
    </source>
</evidence>